<dbReference type="Proteomes" id="UP001326715">
    <property type="component" value="Chromosome"/>
</dbReference>
<dbReference type="RefSeq" id="WP_177318616.1">
    <property type="nucleotide sequence ID" value="NZ_CP140154.1"/>
</dbReference>
<dbReference type="Gene3D" id="3.50.30.30">
    <property type="match status" value="1"/>
</dbReference>
<evidence type="ECO:0000256" key="1">
    <source>
        <dbReference type="ARBA" id="ARBA00004240"/>
    </source>
</evidence>
<evidence type="ECO:0000256" key="4">
    <source>
        <dbReference type="ARBA" id="ARBA00004613"/>
    </source>
</evidence>
<accession>A0A1K1QZ97</accession>
<dbReference type="EMBL" id="FPIZ01000009">
    <property type="protein sequence ID" value="SFW65004.1"/>
    <property type="molecule type" value="Genomic_DNA"/>
</dbReference>
<dbReference type="EMBL" id="CP140154">
    <property type="protein sequence ID" value="WQG92336.1"/>
    <property type="molecule type" value="Genomic_DNA"/>
</dbReference>
<sequence>MGKNYLVILLLFIGAPLFAQQDSILIRKLYSETLQQDVMDINLKYLTSKIGARIAGSVQAKQTVEWAAGILAQFHPDSLYLQPVMVPHWVRGEQEFAGMISKGISASLDVCALGGSVGTNGTLTAQVVEVRSWNELSALDDSKVKGKIVFFNRAMDAREPETFNAYLSAVDQRSLGAIAASKKGAVGAMIRSLTLAKDDYPHTGALSYEEAVRKIPVAALSTNSADNLSKALKADPFLQVSLEMNCVQLPDELSYNVIAELKGHKYPQEIVSVGAHLDSWDLGEGASDDGTGIVQAMEVLRLFTKIGITPERTLRIILYMNEEAGAHGGKQYASQVREANEVHVAAIESDAGGFIPRGFRIEASPAVIAKVRGWSQLLVPYHAGDIRLQQRGVDLVPMKGIAKALLSLDCDDSRLFYIHHSALDTYDQVNPREVQLGAGAMAAMAFLFCKYGL</sequence>
<evidence type="ECO:0000256" key="15">
    <source>
        <dbReference type="ARBA" id="ARBA00023049"/>
    </source>
</evidence>
<keyword evidence="25" id="KW-1185">Reference proteome</keyword>
<evidence type="ECO:0000259" key="21">
    <source>
        <dbReference type="Pfam" id="PF04389"/>
    </source>
</evidence>
<keyword evidence="11" id="KW-0378">Hydrolase</keyword>
<dbReference type="InterPro" id="IPR007484">
    <property type="entry name" value="Peptidase_M28"/>
</dbReference>
<keyword evidence="16" id="KW-0865">Zymogen</keyword>
<comment type="subunit">
    <text evidence="19">Homodimer. The monomeric form is inactive while the homodimer is active.</text>
</comment>
<evidence type="ECO:0000313" key="23">
    <source>
        <dbReference type="EMBL" id="WQG92336.1"/>
    </source>
</evidence>
<dbReference type="InterPro" id="IPR039866">
    <property type="entry name" value="CPQ"/>
</dbReference>
<evidence type="ECO:0000256" key="5">
    <source>
        <dbReference type="ARBA" id="ARBA00014116"/>
    </source>
</evidence>
<keyword evidence="12" id="KW-0256">Endoplasmic reticulum</keyword>
<evidence type="ECO:0000256" key="16">
    <source>
        <dbReference type="ARBA" id="ARBA00023145"/>
    </source>
</evidence>
<reference evidence="23 25" key="2">
    <citation type="submission" date="2023-11" db="EMBL/GenBank/DDBJ databases">
        <title>MicrobeMod: A computational toolkit for identifying prokaryotic methylation and restriction-modification with nanopore sequencing.</title>
        <authorList>
            <person name="Crits-Christoph A."/>
            <person name="Kang S.C."/>
            <person name="Lee H."/>
            <person name="Ostrov N."/>
        </authorList>
    </citation>
    <scope>NUCLEOTIDE SEQUENCE [LARGE SCALE GENOMIC DNA]</scope>
    <source>
        <strain evidence="23 25">ATCC 23090</strain>
    </source>
</reference>
<keyword evidence="13" id="KW-0862">Zinc</keyword>
<name>A0A1K1QZ97_9BACT</name>
<dbReference type="Gene3D" id="3.40.630.10">
    <property type="entry name" value="Zn peptidases"/>
    <property type="match status" value="1"/>
</dbReference>
<keyword evidence="15" id="KW-0482">Metalloprotease</keyword>
<evidence type="ECO:0000256" key="20">
    <source>
        <dbReference type="ARBA" id="ARBA00033328"/>
    </source>
</evidence>
<keyword evidence="14" id="KW-0333">Golgi apparatus</keyword>
<evidence type="ECO:0000256" key="2">
    <source>
        <dbReference type="ARBA" id="ARBA00004371"/>
    </source>
</evidence>
<evidence type="ECO:0000256" key="6">
    <source>
        <dbReference type="ARBA" id="ARBA00022525"/>
    </source>
</evidence>
<dbReference type="PANTHER" id="PTHR12053:SF3">
    <property type="entry name" value="CARBOXYPEPTIDASE Q"/>
    <property type="match status" value="1"/>
</dbReference>
<evidence type="ECO:0000256" key="10">
    <source>
        <dbReference type="ARBA" id="ARBA00022729"/>
    </source>
</evidence>
<keyword evidence="18" id="KW-0458">Lysosome</keyword>
<dbReference type="GO" id="GO:0070573">
    <property type="term" value="F:metallodipeptidase activity"/>
    <property type="evidence" value="ECO:0007669"/>
    <property type="project" value="InterPro"/>
</dbReference>
<dbReference type="AlphaFoldDB" id="A0A1K1QZ97"/>
<evidence type="ECO:0000256" key="11">
    <source>
        <dbReference type="ARBA" id="ARBA00022801"/>
    </source>
</evidence>
<evidence type="ECO:0000256" key="18">
    <source>
        <dbReference type="ARBA" id="ARBA00023228"/>
    </source>
</evidence>
<evidence type="ECO:0000256" key="19">
    <source>
        <dbReference type="ARBA" id="ARBA00025833"/>
    </source>
</evidence>
<evidence type="ECO:0000313" key="25">
    <source>
        <dbReference type="Proteomes" id="UP001326715"/>
    </source>
</evidence>
<proteinExistence type="predicted"/>
<gene>
    <name evidence="22" type="ORF">SAMN05661012_03233</name>
    <name evidence="23" type="ORF">SR876_12545</name>
</gene>
<keyword evidence="8" id="KW-0645">Protease</keyword>
<keyword evidence="9" id="KW-0479">Metal-binding</keyword>
<keyword evidence="17" id="KW-0325">Glycoprotein</keyword>
<dbReference type="GO" id="GO:0005576">
    <property type="term" value="C:extracellular region"/>
    <property type="evidence" value="ECO:0007669"/>
    <property type="project" value="UniProtKB-SubCell"/>
</dbReference>
<dbReference type="PANTHER" id="PTHR12053">
    <property type="entry name" value="PROTEASE FAMILY M28 PLASMA GLUTAMATE CARBOXYPEPTIDASE-RELATED"/>
    <property type="match status" value="1"/>
</dbReference>
<organism evidence="22 24">
    <name type="scientific">Chitinophaga sancti</name>
    <dbReference type="NCBI Taxonomy" id="1004"/>
    <lineage>
        <taxon>Bacteria</taxon>
        <taxon>Pseudomonadati</taxon>
        <taxon>Bacteroidota</taxon>
        <taxon>Chitinophagia</taxon>
        <taxon>Chitinophagales</taxon>
        <taxon>Chitinophagaceae</taxon>
        <taxon>Chitinophaga</taxon>
    </lineage>
</organism>
<reference evidence="22 24" key="1">
    <citation type="submission" date="2016-11" db="EMBL/GenBank/DDBJ databases">
        <authorList>
            <person name="Jaros S."/>
            <person name="Januszkiewicz K."/>
            <person name="Wedrychowicz H."/>
        </authorList>
    </citation>
    <scope>NUCLEOTIDE SEQUENCE [LARGE SCALE GENOMIC DNA]</scope>
    <source>
        <strain evidence="22 24">DSM 784</strain>
    </source>
</reference>
<keyword evidence="10" id="KW-0732">Signal</keyword>
<evidence type="ECO:0000313" key="22">
    <source>
        <dbReference type="EMBL" id="SFW65004.1"/>
    </source>
</evidence>
<dbReference type="Pfam" id="PF04389">
    <property type="entry name" value="Peptidase_M28"/>
    <property type="match status" value="1"/>
</dbReference>
<dbReference type="GO" id="GO:0004180">
    <property type="term" value="F:carboxypeptidase activity"/>
    <property type="evidence" value="ECO:0007669"/>
    <property type="project" value="UniProtKB-KW"/>
</dbReference>
<dbReference type="Proteomes" id="UP000183788">
    <property type="component" value="Unassembled WGS sequence"/>
</dbReference>
<keyword evidence="6" id="KW-0964">Secreted</keyword>
<dbReference type="GO" id="GO:0046872">
    <property type="term" value="F:metal ion binding"/>
    <property type="evidence" value="ECO:0007669"/>
    <property type="project" value="UniProtKB-KW"/>
</dbReference>
<evidence type="ECO:0000256" key="3">
    <source>
        <dbReference type="ARBA" id="ARBA00004555"/>
    </source>
</evidence>
<dbReference type="SUPFAM" id="SSF53187">
    <property type="entry name" value="Zn-dependent exopeptidases"/>
    <property type="match status" value="1"/>
</dbReference>
<evidence type="ECO:0000256" key="7">
    <source>
        <dbReference type="ARBA" id="ARBA00022645"/>
    </source>
</evidence>
<dbReference type="GO" id="GO:0006508">
    <property type="term" value="P:proteolysis"/>
    <property type="evidence" value="ECO:0007669"/>
    <property type="project" value="UniProtKB-KW"/>
</dbReference>
<protein>
    <recommendedName>
        <fullName evidence="5">Carboxypeptidase Q</fullName>
    </recommendedName>
    <alternativeName>
        <fullName evidence="20">Plasma glutamate carboxypeptidase</fullName>
    </alternativeName>
</protein>
<evidence type="ECO:0000256" key="12">
    <source>
        <dbReference type="ARBA" id="ARBA00022824"/>
    </source>
</evidence>
<evidence type="ECO:0000256" key="9">
    <source>
        <dbReference type="ARBA" id="ARBA00022723"/>
    </source>
</evidence>
<evidence type="ECO:0000256" key="13">
    <source>
        <dbReference type="ARBA" id="ARBA00022833"/>
    </source>
</evidence>
<feature type="domain" description="Peptidase M28" evidence="21">
    <location>
        <begin position="256"/>
        <end position="436"/>
    </location>
</feature>
<evidence type="ECO:0000256" key="17">
    <source>
        <dbReference type="ARBA" id="ARBA00023180"/>
    </source>
</evidence>
<evidence type="ECO:0000313" key="24">
    <source>
        <dbReference type="Proteomes" id="UP000183788"/>
    </source>
</evidence>
<evidence type="ECO:0000256" key="8">
    <source>
        <dbReference type="ARBA" id="ARBA00022670"/>
    </source>
</evidence>
<keyword evidence="7" id="KW-0121">Carboxypeptidase</keyword>
<dbReference type="STRING" id="1004.SAMN05661012_03233"/>
<comment type="subcellular location">
    <subcellularLocation>
        <location evidence="1">Endoplasmic reticulum</location>
    </subcellularLocation>
    <subcellularLocation>
        <location evidence="3">Golgi apparatus</location>
    </subcellularLocation>
    <subcellularLocation>
        <location evidence="2">Lysosome</location>
    </subcellularLocation>
    <subcellularLocation>
        <location evidence="4">Secreted</location>
    </subcellularLocation>
</comment>
<evidence type="ECO:0000256" key="14">
    <source>
        <dbReference type="ARBA" id="ARBA00023034"/>
    </source>
</evidence>
<dbReference type="GO" id="GO:0005764">
    <property type="term" value="C:lysosome"/>
    <property type="evidence" value="ECO:0007669"/>
    <property type="project" value="UniProtKB-SubCell"/>
</dbReference>